<evidence type="ECO:0000313" key="5">
    <source>
        <dbReference type="Proteomes" id="UP000230729"/>
    </source>
</evidence>
<dbReference type="SUPFAM" id="SSF53613">
    <property type="entry name" value="Ribokinase-like"/>
    <property type="match status" value="1"/>
</dbReference>
<dbReference type="PANTHER" id="PTHR10584">
    <property type="entry name" value="SUGAR KINASE"/>
    <property type="match status" value="1"/>
</dbReference>
<dbReference type="PROSITE" id="PS00583">
    <property type="entry name" value="PFKB_KINASES_1"/>
    <property type="match status" value="1"/>
</dbReference>
<accession>A0A2G9ZKQ5</accession>
<evidence type="ECO:0000313" key="4">
    <source>
        <dbReference type="EMBL" id="PIP33755.1"/>
    </source>
</evidence>
<dbReference type="Proteomes" id="UP000230729">
    <property type="component" value="Unassembled WGS sequence"/>
</dbReference>
<dbReference type="Pfam" id="PF00294">
    <property type="entry name" value="PfkB"/>
    <property type="match status" value="1"/>
</dbReference>
<protein>
    <recommendedName>
        <fullName evidence="3">Carbohydrate kinase PfkB domain-containing protein</fullName>
    </recommendedName>
</protein>
<dbReference type="PROSITE" id="PS00584">
    <property type="entry name" value="PFKB_KINASES_2"/>
    <property type="match status" value="1"/>
</dbReference>
<gene>
    <name evidence="4" type="ORF">COX22_02605</name>
</gene>
<evidence type="ECO:0000256" key="2">
    <source>
        <dbReference type="ARBA" id="ARBA00022777"/>
    </source>
</evidence>
<feature type="domain" description="Carbohydrate kinase PfkB" evidence="3">
    <location>
        <begin position="65"/>
        <end position="332"/>
    </location>
</feature>
<dbReference type="AlphaFoldDB" id="A0A2G9ZKQ5"/>
<dbReference type="GO" id="GO:0016301">
    <property type="term" value="F:kinase activity"/>
    <property type="evidence" value="ECO:0007669"/>
    <property type="project" value="UniProtKB-KW"/>
</dbReference>
<reference evidence="4 5" key="1">
    <citation type="submission" date="2017-09" db="EMBL/GenBank/DDBJ databases">
        <title>Depth-based differentiation of microbial function through sediment-hosted aquifers and enrichment of novel symbionts in the deep terrestrial subsurface.</title>
        <authorList>
            <person name="Probst A.J."/>
            <person name="Ladd B."/>
            <person name="Jarett J.K."/>
            <person name="Geller-Mcgrath D.E."/>
            <person name="Sieber C.M."/>
            <person name="Emerson J.B."/>
            <person name="Anantharaman K."/>
            <person name="Thomas B.C."/>
            <person name="Malmstrom R."/>
            <person name="Stieglmeier M."/>
            <person name="Klingl A."/>
            <person name="Woyke T."/>
            <person name="Ryan C.M."/>
            <person name="Banfield J.F."/>
        </authorList>
    </citation>
    <scope>NUCLEOTIDE SEQUENCE [LARGE SCALE GENOMIC DNA]</scope>
    <source>
        <strain evidence="4">CG23_combo_of_CG06-09_8_20_14_all_49_15</strain>
    </source>
</reference>
<proteinExistence type="predicted"/>
<dbReference type="InterPro" id="IPR002173">
    <property type="entry name" value="Carboh/pur_kinase_PfkB_CS"/>
</dbReference>
<keyword evidence="1" id="KW-0808">Transferase</keyword>
<sequence length="346" mass="38564">MIIIYKIIINWFSLISQIIINLSIKIMKYDFVSIGGCTQDVYLYAEGGEMFKNLADGHEYFGFKFGGKSLVSSVHFFFGGGAANTSVSFASLGFKALPITAIGSGPRGADILKNLEHKKVDTRMVQRYKHEKSGYSVIVLGPGNEHILFTYRGTNGLLKIGRQEEQVIKDAEWVYISSLSGDWKKLLKKIYSLRKHNIAWNPGGAQLKAGKKDLADYIKKTTVLILNSDEALDLVRPDYNAELDKEKIMKLIHGWGPDYFLMTDGAQGAHLYNGNNFYYQKALRKKHITDTTGAGDAFGSGFIAGLKMHKNNLPKALRIAALNSAHEIELLGPQHELLKKTEAKKI</sequence>
<dbReference type="EMBL" id="PCSD01000059">
    <property type="protein sequence ID" value="PIP33755.1"/>
    <property type="molecule type" value="Genomic_DNA"/>
</dbReference>
<name>A0A2G9ZKQ5_9BACT</name>
<evidence type="ECO:0000259" key="3">
    <source>
        <dbReference type="Pfam" id="PF00294"/>
    </source>
</evidence>
<dbReference type="InterPro" id="IPR029056">
    <property type="entry name" value="Ribokinase-like"/>
</dbReference>
<dbReference type="Gene3D" id="3.40.1190.20">
    <property type="match status" value="1"/>
</dbReference>
<evidence type="ECO:0000256" key="1">
    <source>
        <dbReference type="ARBA" id="ARBA00022679"/>
    </source>
</evidence>
<dbReference type="InterPro" id="IPR011611">
    <property type="entry name" value="PfkB_dom"/>
</dbReference>
<comment type="caution">
    <text evidence="4">The sequence shown here is derived from an EMBL/GenBank/DDBJ whole genome shotgun (WGS) entry which is preliminary data.</text>
</comment>
<keyword evidence="2" id="KW-0418">Kinase</keyword>
<organism evidence="4 5">
    <name type="scientific">Candidatus Falkowbacteria bacterium CG23_combo_of_CG06-09_8_20_14_all_49_15</name>
    <dbReference type="NCBI Taxonomy" id="1974572"/>
    <lineage>
        <taxon>Bacteria</taxon>
        <taxon>Candidatus Falkowiibacteriota</taxon>
    </lineage>
</organism>
<dbReference type="PANTHER" id="PTHR10584:SF166">
    <property type="entry name" value="RIBOKINASE"/>
    <property type="match status" value="1"/>
</dbReference>